<comment type="caution">
    <text evidence="6">The sequence shown here is derived from an EMBL/GenBank/DDBJ whole genome shotgun (WGS) entry which is preliminary data.</text>
</comment>
<dbReference type="PANTHER" id="PTHR30531">
    <property type="entry name" value="FLAGELLAR BIOSYNTHETIC PROTEIN FLHB"/>
    <property type="match status" value="1"/>
</dbReference>
<dbReference type="InterPro" id="IPR006135">
    <property type="entry name" value="T3SS_substrate_exporter"/>
</dbReference>
<dbReference type="InterPro" id="IPR029025">
    <property type="entry name" value="T3SS_substrate_exporter_C"/>
</dbReference>
<evidence type="ECO:0000256" key="5">
    <source>
        <dbReference type="SAM" id="MobiDB-lite"/>
    </source>
</evidence>
<evidence type="ECO:0000313" key="6">
    <source>
        <dbReference type="EMBL" id="EAW31388.1"/>
    </source>
</evidence>
<keyword evidence="6" id="KW-0969">Cilium</keyword>
<dbReference type="eggNOG" id="COG2257">
    <property type="taxonomic scope" value="Bacteria"/>
</dbReference>
<keyword evidence="6" id="KW-0966">Cell projection</keyword>
<evidence type="ECO:0000313" key="7">
    <source>
        <dbReference type="Proteomes" id="UP000004931"/>
    </source>
</evidence>
<dbReference type="EMBL" id="AAVT01000003">
    <property type="protein sequence ID" value="EAW31388.1"/>
    <property type="molecule type" value="Genomic_DNA"/>
</dbReference>
<comment type="function">
    <text evidence="4">Required for formation of the rod structure in the basal body of the flagellar apparatus. Together with FliI and FliH, may constitute the export apparatus of flagellin.</text>
</comment>
<keyword evidence="3" id="KW-1006">Bacterial flagellum protein export</keyword>
<gene>
    <name evidence="6" type="ORF">GP2143_07559</name>
</gene>
<dbReference type="STRING" id="247633.GP2143_07559"/>
<sequence length="113" mass="12249">MKKNRPNIPEKKAASLQYDGSGAPIVSAAGSGEVAEQIIAIARQHEIPLFENEALLELLVNIGVGEEIPESLYLCIAQVIAFAYKIQGKFPEGWEPPTDPSQSDMLVTRLTAD</sequence>
<dbReference type="GO" id="GO:0009306">
    <property type="term" value="P:protein secretion"/>
    <property type="evidence" value="ECO:0007669"/>
    <property type="project" value="InterPro"/>
</dbReference>
<organism evidence="6 7">
    <name type="scientific">marine gamma proteobacterium HTCC2143</name>
    <dbReference type="NCBI Taxonomy" id="247633"/>
    <lineage>
        <taxon>Bacteria</taxon>
        <taxon>Pseudomonadati</taxon>
        <taxon>Pseudomonadota</taxon>
        <taxon>Gammaproteobacteria</taxon>
        <taxon>Cellvibrionales</taxon>
        <taxon>Spongiibacteraceae</taxon>
        <taxon>BD1-7 clade</taxon>
    </lineage>
</organism>
<comment type="similarity">
    <text evidence="1">Belongs to the type III secretion exporter family.</text>
</comment>
<dbReference type="PANTHER" id="PTHR30531:SF12">
    <property type="entry name" value="FLAGELLAR BIOSYNTHETIC PROTEIN FLHB"/>
    <property type="match status" value="1"/>
</dbReference>
<dbReference type="SUPFAM" id="SSF160544">
    <property type="entry name" value="EscU C-terminal domain-like"/>
    <property type="match status" value="1"/>
</dbReference>
<keyword evidence="3" id="KW-0813">Transport</keyword>
<evidence type="ECO:0000256" key="2">
    <source>
        <dbReference type="ARBA" id="ARBA00021622"/>
    </source>
</evidence>
<keyword evidence="6" id="KW-0282">Flagellum</keyword>
<keyword evidence="7" id="KW-1185">Reference proteome</keyword>
<proteinExistence type="inferred from homology"/>
<evidence type="ECO:0000256" key="1">
    <source>
        <dbReference type="ARBA" id="ARBA00010690"/>
    </source>
</evidence>
<name>A0YC69_9GAMM</name>
<dbReference type="AlphaFoldDB" id="A0YC69"/>
<accession>A0YC69</accession>
<reference evidence="6 7" key="1">
    <citation type="journal article" date="2010" name="J. Bacteriol.">
        <title>Genome sequence of the oligotrophic marine Gammaproteobacterium HTCC2143, isolated from the Oregon Coast.</title>
        <authorList>
            <person name="Oh H.M."/>
            <person name="Kang I."/>
            <person name="Ferriera S."/>
            <person name="Giovannoni S.J."/>
            <person name="Cho J.C."/>
        </authorList>
    </citation>
    <scope>NUCLEOTIDE SEQUENCE [LARGE SCALE GENOMIC DNA]</scope>
    <source>
        <strain evidence="6 7">HTCC2143</strain>
    </source>
</reference>
<keyword evidence="3" id="KW-0653">Protein transport</keyword>
<dbReference type="OrthoDB" id="5244399at2"/>
<dbReference type="Pfam" id="PF01312">
    <property type="entry name" value="Bac_export_2"/>
    <property type="match status" value="1"/>
</dbReference>
<dbReference type="Proteomes" id="UP000004931">
    <property type="component" value="Unassembled WGS sequence"/>
</dbReference>
<evidence type="ECO:0000256" key="4">
    <source>
        <dbReference type="ARBA" id="ARBA00025078"/>
    </source>
</evidence>
<feature type="region of interest" description="Disordered" evidence="5">
    <location>
        <begin position="93"/>
        <end position="113"/>
    </location>
</feature>
<evidence type="ECO:0000256" key="3">
    <source>
        <dbReference type="ARBA" id="ARBA00023225"/>
    </source>
</evidence>
<protein>
    <recommendedName>
        <fullName evidence="2">Flagellar biosynthetic protein FlhB</fullName>
    </recommendedName>
</protein>
<dbReference type="Gene3D" id="3.40.1690.10">
    <property type="entry name" value="secretion proteins EscU"/>
    <property type="match status" value="1"/>
</dbReference>
<dbReference type="GO" id="GO:0005886">
    <property type="term" value="C:plasma membrane"/>
    <property type="evidence" value="ECO:0007669"/>
    <property type="project" value="TreeGrafter"/>
</dbReference>